<dbReference type="SUPFAM" id="SSF109755">
    <property type="entry name" value="PhoU-like"/>
    <property type="match status" value="1"/>
</dbReference>
<sequence>MNAEVFQMIITLLGGLAMFIYGMNLMSDGLQKAAGEKMQKILALLTRNPVLGVLAGALCTAVLQSSSATTVMVLGFVSAGLMKLPQAISIILGANIGTTITAQLIAFKIGDYAWLFVAIGFVLYFFLKQEKVISIGQTLFAFGLLFVGINIMGETMKPLAGSQFFVDLMMQVQDIPVLGVLLGTIMTVVVQSSSATIAVLQNLASTAGPDGISSIIGLQGALPILFGDNIGTTITALLASIGASVNAKRTAAAHVIFNMTGTFIFIWFIPWYAKFIQIISPSGPEVAVIARQIANAHMCFNIFNTILFLPLIGILVKVVTKLVPGKDSDRLPSEPIYLDYNVLERPFAAIHLAKKELSRLAGFAAGMIVSSKKAFLGNDLTAVKEVLDMEDAVNELQKKTVSYLASISSAETLTEKQASQVSGLMHVAADIEHVGDYCENIAVFAREKTKNKYEFSDSACAEIYECFDHAGRMMRDSIQALETGDHGLADDVKEQEKELNHIEVLLRKQHMKRLNEKTCSPEFTVIYTDVIHNIERIGDCCDNIANAVLDNVDFKAMDEAAN</sequence>
<dbReference type="InterPro" id="IPR038078">
    <property type="entry name" value="PhoU-like_sf"/>
</dbReference>
<evidence type="ECO:0000313" key="9">
    <source>
        <dbReference type="Proteomes" id="UP001065549"/>
    </source>
</evidence>
<feature type="domain" description="PhoU" evidence="7">
    <location>
        <begin position="357"/>
        <end position="442"/>
    </location>
</feature>
<evidence type="ECO:0000256" key="2">
    <source>
        <dbReference type="ARBA" id="ARBA00022475"/>
    </source>
</evidence>
<dbReference type="NCBIfam" id="NF037997">
    <property type="entry name" value="Na_Pi_symport"/>
    <property type="match status" value="1"/>
</dbReference>
<keyword evidence="4 6" id="KW-1133">Transmembrane helix</keyword>
<feature type="domain" description="PhoU" evidence="7">
    <location>
        <begin position="465"/>
        <end position="548"/>
    </location>
</feature>
<reference evidence="8" key="1">
    <citation type="submission" date="2022-09" db="EMBL/GenBank/DDBJ databases">
        <title>Culturomic study of gut microbiota in children with autism spectrum disorder.</title>
        <authorList>
            <person name="Efimov B.A."/>
            <person name="Chaplin A.V."/>
            <person name="Sokolova S.R."/>
            <person name="Pikina A.P."/>
            <person name="Korzhanova M."/>
            <person name="Belova V."/>
            <person name="Korostin D."/>
        </authorList>
    </citation>
    <scope>NUCLEOTIDE SEQUENCE</scope>
    <source>
        <strain evidence="8">ASD5510</strain>
    </source>
</reference>
<dbReference type="InterPro" id="IPR003841">
    <property type="entry name" value="Na/Pi_transpt"/>
</dbReference>
<protein>
    <submittedName>
        <fullName evidence="8">Na/Pi cotransporter family protein</fullName>
    </submittedName>
</protein>
<keyword evidence="3 6" id="KW-0812">Transmembrane</keyword>
<evidence type="ECO:0000256" key="3">
    <source>
        <dbReference type="ARBA" id="ARBA00022692"/>
    </source>
</evidence>
<feature type="transmembrane region" description="Helical" evidence="6">
    <location>
        <begin position="6"/>
        <end position="23"/>
    </location>
</feature>
<feature type="transmembrane region" description="Helical" evidence="6">
    <location>
        <begin position="293"/>
        <end position="316"/>
    </location>
</feature>
<evidence type="ECO:0000256" key="1">
    <source>
        <dbReference type="ARBA" id="ARBA00004651"/>
    </source>
</evidence>
<dbReference type="Pfam" id="PF02690">
    <property type="entry name" value="Na_Pi_cotrans"/>
    <property type="match status" value="1"/>
</dbReference>
<dbReference type="EMBL" id="JAOSHN010000003">
    <property type="protein sequence ID" value="MCU7378191.1"/>
    <property type="molecule type" value="Genomic_DNA"/>
</dbReference>
<evidence type="ECO:0000256" key="5">
    <source>
        <dbReference type="ARBA" id="ARBA00023136"/>
    </source>
</evidence>
<keyword evidence="2" id="KW-1003">Cell membrane</keyword>
<keyword evidence="9" id="KW-1185">Reference proteome</keyword>
<evidence type="ECO:0000256" key="6">
    <source>
        <dbReference type="SAM" id="Phobius"/>
    </source>
</evidence>
<comment type="subcellular location">
    <subcellularLocation>
        <location evidence="1">Cell membrane</location>
        <topology evidence="1">Multi-pass membrane protein</topology>
    </subcellularLocation>
</comment>
<dbReference type="Pfam" id="PF01895">
    <property type="entry name" value="PhoU"/>
    <property type="match status" value="2"/>
</dbReference>
<dbReference type="InterPro" id="IPR026022">
    <property type="entry name" value="PhoU_dom"/>
</dbReference>
<organism evidence="8 9">
    <name type="scientific">Hominibacterium faecale</name>
    <dbReference type="NCBI Taxonomy" id="2839743"/>
    <lineage>
        <taxon>Bacteria</taxon>
        <taxon>Bacillati</taxon>
        <taxon>Bacillota</taxon>
        <taxon>Clostridia</taxon>
        <taxon>Peptostreptococcales</taxon>
        <taxon>Anaerovoracaceae</taxon>
        <taxon>Hominibacterium</taxon>
    </lineage>
</organism>
<dbReference type="PANTHER" id="PTHR10010">
    <property type="entry name" value="SOLUTE CARRIER FAMILY 34 SODIUM PHOSPHATE , MEMBER 2-RELATED"/>
    <property type="match status" value="1"/>
</dbReference>
<keyword evidence="5 6" id="KW-0472">Membrane</keyword>
<proteinExistence type="predicted"/>
<dbReference type="Gene3D" id="1.20.58.220">
    <property type="entry name" value="Phosphate transport system protein phou homolog 2, domain 2"/>
    <property type="match status" value="1"/>
</dbReference>
<feature type="transmembrane region" description="Helical" evidence="6">
    <location>
        <begin position="220"/>
        <end position="239"/>
    </location>
</feature>
<dbReference type="PANTHER" id="PTHR10010:SF46">
    <property type="entry name" value="SODIUM-DEPENDENT PHOSPHATE TRANSPORT PROTEIN 2B"/>
    <property type="match status" value="1"/>
</dbReference>
<evidence type="ECO:0000256" key="4">
    <source>
        <dbReference type="ARBA" id="ARBA00022989"/>
    </source>
</evidence>
<name>A0A9J6QU10_9FIRM</name>
<evidence type="ECO:0000313" key="8">
    <source>
        <dbReference type="EMBL" id="MCU7378191.1"/>
    </source>
</evidence>
<feature type="transmembrane region" description="Helical" evidence="6">
    <location>
        <begin position="251"/>
        <end position="273"/>
    </location>
</feature>
<gene>
    <name evidence="8" type="ORF">OBO34_07465</name>
</gene>
<dbReference type="GO" id="GO:0005436">
    <property type="term" value="F:sodium:phosphate symporter activity"/>
    <property type="evidence" value="ECO:0007669"/>
    <property type="project" value="InterPro"/>
</dbReference>
<feature type="transmembrane region" description="Helical" evidence="6">
    <location>
        <begin position="109"/>
        <end position="127"/>
    </location>
</feature>
<feature type="transmembrane region" description="Helical" evidence="6">
    <location>
        <begin position="133"/>
        <end position="153"/>
    </location>
</feature>
<dbReference type="RefSeq" id="WP_148395964.1">
    <property type="nucleotide sequence ID" value="NZ_JAOSHN010000003.1"/>
</dbReference>
<dbReference type="AlphaFoldDB" id="A0A9J6QU10"/>
<accession>A0A9J6QU10</accession>
<dbReference type="GO" id="GO:0005886">
    <property type="term" value="C:plasma membrane"/>
    <property type="evidence" value="ECO:0007669"/>
    <property type="project" value="UniProtKB-SubCell"/>
</dbReference>
<dbReference type="InterPro" id="IPR004633">
    <property type="entry name" value="NaPi_cotrn-rel/YqeW-like"/>
</dbReference>
<evidence type="ECO:0000259" key="7">
    <source>
        <dbReference type="Pfam" id="PF01895"/>
    </source>
</evidence>
<comment type="caution">
    <text evidence="8">The sequence shown here is derived from an EMBL/GenBank/DDBJ whole genome shotgun (WGS) entry which is preliminary data.</text>
</comment>
<dbReference type="GO" id="GO:0044341">
    <property type="term" value="P:sodium-dependent phosphate transport"/>
    <property type="evidence" value="ECO:0007669"/>
    <property type="project" value="InterPro"/>
</dbReference>
<feature type="transmembrane region" description="Helical" evidence="6">
    <location>
        <begin position="71"/>
        <end position="97"/>
    </location>
</feature>
<feature type="transmembrane region" description="Helical" evidence="6">
    <location>
        <begin position="44"/>
        <end position="65"/>
    </location>
</feature>
<dbReference type="Proteomes" id="UP001065549">
    <property type="component" value="Unassembled WGS sequence"/>
</dbReference>
<dbReference type="NCBIfam" id="TIGR00704">
    <property type="entry name" value="NaPi_cotrn_rel"/>
    <property type="match status" value="1"/>
</dbReference>
<feature type="transmembrane region" description="Helical" evidence="6">
    <location>
        <begin position="174"/>
        <end position="200"/>
    </location>
</feature>